<evidence type="ECO:0000313" key="2">
    <source>
        <dbReference type="Proteomes" id="UP000005237"/>
    </source>
</evidence>
<name>A0A8R1DIE1_CAEJA</name>
<sequence length="190" mass="21091">MTQLVWRTDSCLPRFTGRSEVNAVHLLEMKNAAVVDFNAIAAKMEETSDRALAEMIALGGQIDCRAANVTNLERLVDQIRHRIEVLEEQQAGILVQMASPPSGMTPSNCPIACVGTVSYAEDAEKSGDNEVQVDIRNPTIKVKVSDSTTQSVYQENDQRNYLELDDERKGTLLLTFIARGKHSTFRFSTD</sequence>
<proteinExistence type="predicted"/>
<dbReference type="AlphaFoldDB" id="A0A8R1DIE1"/>
<evidence type="ECO:0000313" key="1">
    <source>
        <dbReference type="EnsemblMetazoa" id="CJA03462.1"/>
    </source>
</evidence>
<organism evidence="1 2">
    <name type="scientific">Caenorhabditis japonica</name>
    <dbReference type="NCBI Taxonomy" id="281687"/>
    <lineage>
        <taxon>Eukaryota</taxon>
        <taxon>Metazoa</taxon>
        <taxon>Ecdysozoa</taxon>
        <taxon>Nematoda</taxon>
        <taxon>Chromadorea</taxon>
        <taxon>Rhabditida</taxon>
        <taxon>Rhabditina</taxon>
        <taxon>Rhabditomorpha</taxon>
        <taxon>Rhabditoidea</taxon>
        <taxon>Rhabditidae</taxon>
        <taxon>Peloderinae</taxon>
        <taxon>Caenorhabditis</taxon>
    </lineage>
</organism>
<protein>
    <submittedName>
        <fullName evidence="1">Uncharacterized protein</fullName>
    </submittedName>
</protein>
<reference evidence="2" key="1">
    <citation type="submission" date="2010-08" db="EMBL/GenBank/DDBJ databases">
        <authorList>
            <consortium name="Caenorhabditis japonica Sequencing Consortium"/>
            <person name="Wilson R.K."/>
        </authorList>
    </citation>
    <scope>NUCLEOTIDE SEQUENCE [LARGE SCALE GENOMIC DNA]</scope>
    <source>
        <strain evidence="2">DF5081</strain>
    </source>
</reference>
<dbReference type="Proteomes" id="UP000005237">
    <property type="component" value="Unassembled WGS sequence"/>
</dbReference>
<dbReference type="EnsemblMetazoa" id="CJA03462.1">
    <property type="protein sequence ID" value="CJA03462.1"/>
    <property type="gene ID" value="WBGene00122666"/>
</dbReference>
<keyword evidence="2" id="KW-1185">Reference proteome</keyword>
<accession>A0A8R1DIE1</accession>
<reference evidence="1" key="2">
    <citation type="submission" date="2022-06" db="UniProtKB">
        <authorList>
            <consortium name="EnsemblMetazoa"/>
        </authorList>
    </citation>
    <scope>IDENTIFICATION</scope>
    <source>
        <strain evidence="1">DF5081</strain>
    </source>
</reference>